<reference evidence="2" key="1">
    <citation type="journal article" date="2022" name="Mol. Ecol. Resour.">
        <title>The genomes of chicory, endive, great burdock and yacon provide insights into Asteraceae palaeo-polyploidization history and plant inulin production.</title>
        <authorList>
            <person name="Fan W."/>
            <person name="Wang S."/>
            <person name="Wang H."/>
            <person name="Wang A."/>
            <person name="Jiang F."/>
            <person name="Liu H."/>
            <person name="Zhao H."/>
            <person name="Xu D."/>
            <person name="Zhang Y."/>
        </authorList>
    </citation>
    <scope>NUCLEOTIDE SEQUENCE [LARGE SCALE GENOMIC DNA]</scope>
    <source>
        <strain evidence="2">cv. Yunnan</strain>
    </source>
</reference>
<proteinExistence type="predicted"/>
<evidence type="ECO:0000313" key="1">
    <source>
        <dbReference type="EMBL" id="KAI3705202.1"/>
    </source>
</evidence>
<accession>A0ACB9A4Q0</accession>
<keyword evidence="2" id="KW-1185">Reference proteome</keyword>
<reference evidence="1 2" key="2">
    <citation type="journal article" date="2022" name="Mol. Ecol. Resour.">
        <title>The genomes of chicory, endive, great burdock and yacon provide insights into Asteraceae paleo-polyploidization history and plant inulin production.</title>
        <authorList>
            <person name="Fan W."/>
            <person name="Wang S."/>
            <person name="Wang H."/>
            <person name="Wang A."/>
            <person name="Jiang F."/>
            <person name="Liu H."/>
            <person name="Zhao H."/>
            <person name="Xu D."/>
            <person name="Zhang Y."/>
        </authorList>
    </citation>
    <scope>NUCLEOTIDE SEQUENCE [LARGE SCALE GENOMIC DNA]</scope>
    <source>
        <strain evidence="2">cv. Yunnan</strain>
        <tissue evidence="1">Leaves</tissue>
    </source>
</reference>
<sequence>MASGRIQIRKIGNLNKHKPSLVAEKKGRKWVSALLLWKVRNCRQRFREMEIEFNYRSEIRLRRNGDCCSQEWRFADDAVVHEVSGNVRPFQPEKAGSGLMKLYYAKHLHDLDLLIENLGTGCLQIPDV</sequence>
<comment type="caution">
    <text evidence="1">The sequence shown here is derived from an EMBL/GenBank/DDBJ whole genome shotgun (WGS) entry which is preliminary data.</text>
</comment>
<dbReference type="EMBL" id="CM042042">
    <property type="protein sequence ID" value="KAI3705202.1"/>
    <property type="molecule type" value="Genomic_DNA"/>
</dbReference>
<protein>
    <submittedName>
        <fullName evidence="1">Uncharacterized protein</fullName>
    </submittedName>
</protein>
<dbReference type="Proteomes" id="UP001056120">
    <property type="component" value="Linkage Group LG25"/>
</dbReference>
<name>A0ACB9A4Q0_9ASTR</name>
<gene>
    <name evidence="1" type="ORF">L1987_75436</name>
</gene>
<organism evidence="1 2">
    <name type="scientific">Smallanthus sonchifolius</name>
    <dbReference type="NCBI Taxonomy" id="185202"/>
    <lineage>
        <taxon>Eukaryota</taxon>
        <taxon>Viridiplantae</taxon>
        <taxon>Streptophyta</taxon>
        <taxon>Embryophyta</taxon>
        <taxon>Tracheophyta</taxon>
        <taxon>Spermatophyta</taxon>
        <taxon>Magnoliopsida</taxon>
        <taxon>eudicotyledons</taxon>
        <taxon>Gunneridae</taxon>
        <taxon>Pentapetalae</taxon>
        <taxon>asterids</taxon>
        <taxon>campanulids</taxon>
        <taxon>Asterales</taxon>
        <taxon>Asteraceae</taxon>
        <taxon>Asteroideae</taxon>
        <taxon>Heliantheae alliance</taxon>
        <taxon>Millerieae</taxon>
        <taxon>Smallanthus</taxon>
    </lineage>
</organism>
<evidence type="ECO:0000313" key="2">
    <source>
        <dbReference type="Proteomes" id="UP001056120"/>
    </source>
</evidence>